<dbReference type="Pfam" id="PF13516">
    <property type="entry name" value="LRR_6"/>
    <property type="match status" value="1"/>
</dbReference>
<proteinExistence type="predicted"/>
<reference evidence="1 2" key="1">
    <citation type="journal article" date="2014" name="Am. J. Bot.">
        <title>Genome assembly and annotation for red clover (Trifolium pratense; Fabaceae).</title>
        <authorList>
            <person name="Istvanek J."/>
            <person name="Jaros M."/>
            <person name="Krenek A."/>
            <person name="Repkova J."/>
        </authorList>
    </citation>
    <scope>NUCLEOTIDE SEQUENCE [LARGE SCALE GENOMIC DNA]</scope>
    <source>
        <strain evidence="2">cv. Tatra</strain>
        <tissue evidence="1">Young leaves</tissue>
    </source>
</reference>
<dbReference type="AlphaFoldDB" id="A0A2K3L1F7"/>
<accession>A0A2K3L1F7</accession>
<dbReference type="PANTHER" id="PTHR38926">
    <property type="entry name" value="F-BOX DOMAIN CONTAINING PROTEIN, EXPRESSED"/>
    <property type="match status" value="1"/>
</dbReference>
<evidence type="ECO:0000313" key="1">
    <source>
        <dbReference type="EMBL" id="PNX72377.1"/>
    </source>
</evidence>
<dbReference type="Gene3D" id="3.80.10.10">
    <property type="entry name" value="Ribonuclease Inhibitor"/>
    <property type="match status" value="1"/>
</dbReference>
<protein>
    <submittedName>
        <fullName evidence="1">F-box protein fbw2-like</fullName>
    </submittedName>
</protein>
<gene>
    <name evidence="1" type="ORF">L195_g028267</name>
</gene>
<dbReference type="PANTHER" id="PTHR38926:SF80">
    <property type="entry name" value="F-BOX DOMAIN, LEUCINE-RICH REPEAT DOMAIN SUPERFAMILY"/>
    <property type="match status" value="1"/>
</dbReference>
<name>A0A2K3L1F7_TRIPR</name>
<dbReference type="STRING" id="57577.A0A2K3L1F7"/>
<comment type="caution">
    <text evidence="1">The sequence shown here is derived from an EMBL/GenBank/DDBJ whole genome shotgun (WGS) entry which is preliminary data.</text>
</comment>
<organism evidence="1 2">
    <name type="scientific">Trifolium pratense</name>
    <name type="common">Red clover</name>
    <dbReference type="NCBI Taxonomy" id="57577"/>
    <lineage>
        <taxon>Eukaryota</taxon>
        <taxon>Viridiplantae</taxon>
        <taxon>Streptophyta</taxon>
        <taxon>Embryophyta</taxon>
        <taxon>Tracheophyta</taxon>
        <taxon>Spermatophyta</taxon>
        <taxon>Magnoliopsida</taxon>
        <taxon>eudicotyledons</taxon>
        <taxon>Gunneridae</taxon>
        <taxon>Pentapetalae</taxon>
        <taxon>rosids</taxon>
        <taxon>fabids</taxon>
        <taxon>Fabales</taxon>
        <taxon>Fabaceae</taxon>
        <taxon>Papilionoideae</taxon>
        <taxon>50 kb inversion clade</taxon>
        <taxon>NPAAA clade</taxon>
        <taxon>Hologalegina</taxon>
        <taxon>IRL clade</taxon>
        <taxon>Trifolieae</taxon>
        <taxon>Trifolium</taxon>
    </lineage>
</organism>
<dbReference type="EMBL" id="ASHM01024564">
    <property type="protein sequence ID" value="PNX72377.1"/>
    <property type="molecule type" value="Genomic_DNA"/>
</dbReference>
<evidence type="ECO:0000313" key="2">
    <source>
        <dbReference type="Proteomes" id="UP000236291"/>
    </source>
</evidence>
<dbReference type="Proteomes" id="UP000236291">
    <property type="component" value="Unassembled WGS sequence"/>
</dbReference>
<dbReference type="InterPro" id="IPR032675">
    <property type="entry name" value="LRR_dom_sf"/>
</dbReference>
<dbReference type="SUPFAM" id="SSF52047">
    <property type="entry name" value="RNI-like"/>
    <property type="match status" value="1"/>
</dbReference>
<dbReference type="Gene3D" id="1.20.1280.50">
    <property type="match status" value="1"/>
</dbReference>
<sequence length="293" mass="33519">MEATSDIRPWDELIPDILGLIFVKLSLDERLNVIPRVCPSWNSAVKGPYSWREIDINHDWSSSYEPHQIECLVQMLIARSSGSLRKLNVYGLQTEKIFTFIVENAGGSLQNLGLPRCNLNDFIVEQITEKFSMISILDLSYCMKISISAIETIGKNCKHLEVFCRKMHPSDTPVEADENAEAFTIASTMPKLKHLEMSYNRINNDGVKKILSSCPNLEFLDLRGCWDVELDDMNVNENFPNLQILGPQVLGYYEMEDSLDSSDSELEYDLSDEEGIDELEFRVYEEEVIDGWN</sequence>
<dbReference type="InterPro" id="IPR001611">
    <property type="entry name" value="Leu-rich_rpt"/>
</dbReference>
<reference evidence="1 2" key="2">
    <citation type="journal article" date="2017" name="Front. Plant Sci.">
        <title>Gene Classification and Mining of Molecular Markers Useful in Red Clover (Trifolium pratense) Breeding.</title>
        <authorList>
            <person name="Istvanek J."/>
            <person name="Dluhosova J."/>
            <person name="Dluhos P."/>
            <person name="Patkova L."/>
            <person name="Nedelnik J."/>
            <person name="Repkova J."/>
        </authorList>
    </citation>
    <scope>NUCLEOTIDE SEQUENCE [LARGE SCALE GENOMIC DNA]</scope>
    <source>
        <strain evidence="2">cv. Tatra</strain>
        <tissue evidence="1">Young leaves</tissue>
    </source>
</reference>
<dbReference type="ExpressionAtlas" id="A0A2K3L1F7">
    <property type="expression patterns" value="baseline"/>
</dbReference>
<dbReference type="FunFam" id="1.20.1280.50:FF:000022">
    <property type="entry name" value="F-box protein FBW2"/>
    <property type="match status" value="1"/>
</dbReference>